<dbReference type="GO" id="GO:0003677">
    <property type="term" value="F:DNA binding"/>
    <property type="evidence" value="ECO:0007669"/>
    <property type="project" value="UniProtKB-KW"/>
</dbReference>
<dbReference type="InterPro" id="IPR036390">
    <property type="entry name" value="WH_DNA-bd_sf"/>
</dbReference>
<dbReference type="InterPro" id="IPR036388">
    <property type="entry name" value="WH-like_DNA-bd_sf"/>
</dbReference>
<accession>A0A291M148</accession>
<dbReference type="Pfam" id="PF03466">
    <property type="entry name" value="LysR_substrate"/>
    <property type="match status" value="1"/>
</dbReference>
<evidence type="ECO:0000313" key="7">
    <source>
        <dbReference type="Proteomes" id="UP000219050"/>
    </source>
</evidence>
<reference evidence="6 7" key="1">
    <citation type="submission" date="2017-05" db="EMBL/GenBank/DDBJ databases">
        <title>Comparative genomic and metabolic analysis of manganese-oxidizing mechanisms in Celeribater manganoxidans DY25T: its adaption to the environment of polymetallic nodule.</title>
        <authorList>
            <person name="Wang X."/>
        </authorList>
    </citation>
    <scope>NUCLEOTIDE SEQUENCE [LARGE SCALE GENOMIC DNA]</scope>
    <source>
        <strain evidence="6 7">DY25</strain>
    </source>
</reference>
<keyword evidence="2" id="KW-0805">Transcription regulation</keyword>
<dbReference type="AlphaFoldDB" id="A0A291M148"/>
<evidence type="ECO:0000313" key="6">
    <source>
        <dbReference type="EMBL" id="ATI42686.1"/>
    </source>
</evidence>
<name>A0A291M148_9RHOB</name>
<dbReference type="InterPro" id="IPR005119">
    <property type="entry name" value="LysR_subst-bd"/>
</dbReference>
<keyword evidence="3 6" id="KW-0238">DNA-binding</keyword>
<gene>
    <name evidence="6" type="ORF">CBW24_12175</name>
</gene>
<dbReference type="OrthoDB" id="3252676at2"/>
<dbReference type="Gene3D" id="3.40.190.290">
    <property type="match status" value="1"/>
</dbReference>
<evidence type="ECO:0000256" key="2">
    <source>
        <dbReference type="ARBA" id="ARBA00023015"/>
    </source>
</evidence>
<proteinExistence type="inferred from homology"/>
<dbReference type="InterPro" id="IPR050176">
    <property type="entry name" value="LTTR"/>
</dbReference>
<protein>
    <submittedName>
        <fullName evidence="6">ArgP/LysG family DNA-binding transcriptional regulator</fullName>
    </submittedName>
</protein>
<dbReference type="RefSeq" id="WP_097373754.1">
    <property type="nucleotide sequence ID" value="NZ_CP021404.1"/>
</dbReference>
<dbReference type="PROSITE" id="PS50931">
    <property type="entry name" value="HTH_LYSR"/>
    <property type="match status" value="1"/>
</dbReference>
<keyword evidence="4" id="KW-0804">Transcription</keyword>
<organism evidence="6 7">
    <name type="scientific">Pacificitalea manganoxidans</name>
    <dbReference type="NCBI Taxonomy" id="1411902"/>
    <lineage>
        <taxon>Bacteria</taxon>
        <taxon>Pseudomonadati</taxon>
        <taxon>Pseudomonadota</taxon>
        <taxon>Alphaproteobacteria</taxon>
        <taxon>Rhodobacterales</taxon>
        <taxon>Paracoccaceae</taxon>
        <taxon>Pacificitalea</taxon>
    </lineage>
</organism>
<evidence type="ECO:0000256" key="1">
    <source>
        <dbReference type="ARBA" id="ARBA00009437"/>
    </source>
</evidence>
<dbReference type="NCBIfam" id="NF009888">
    <property type="entry name" value="PRK13348.1"/>
    <property type="match status" value="1"/>
</dbReference>
<dbReference type="EMBL" id="CP021404">
    <property type="protein sequence ID" value="ATI42686.1"/>
    <property type="molecule type" value="Genomic_DNA"/>
</dbReference>
<dbReference type="Pfam" id="PF00126">
    <property type="entry name" value="HTH_1"/>
    <property type="match status" value="1"/>
</dbReference>
<evidence type="ECO:0000259" key="5">
    <source>
        <dbReference type="PROSITE" id="PS50931"/>
    </source>
</evidence>
<sequence length="298" mass="32182">MLDYPALLALAAVVETGSFDRAAARLAVTPSAISQRIRQLEERTGTALVVRGQPARATAVGARLVRHVGETRLMEARLAQDIAADLPAPLMVDGPRPVRVAVNADSLATWFIEAMRSAPEFLFDLVIDDQDHSADWLRRGEVSAAVSAHDGVIPGCDRIDLGVMRYRIVTAPSFLERWCPDGVTAEALSQAPALTYDLKDGLQRRWSRAVFGHEIVMPTHWLPSSHGFAEAARAGLGYGANPELLIREDLATGRLVELIPDTPLDVPLAWQVGRLIAPALAPLTASVRKAWRAAAGQA</sequence>
<evidence type="ECO:0000256" key="4">
    <source>
        <dbReference type="ARBA" id="ARBA00023163"/>
    </source>
</evidence>
<dbReference type="InterPro" id="IPR017685">
    <property type="entry name" value="ArgP"/>
</dbReference>
<dbReference type="SUPFAM" id="SSF53850">
    <property type="entry name" value="Periplasmic binding protein-like II"/>
    <property type="match status" value="1"/>
</dbReference>
<feature type="domain" description="HTH lysR-type" evidence="5">
    <location>
        <begin position="2"/>
        <end position="58"/>
    </location>
</feature>
<comment type="similarity">
    <text evidence="1">Belongs to the LysR transcriptional regulatory family.</text>
</comment>
<dbReference type="GO" id="GO:0003700">
    <property type="term" value="F:DNA-binding transcription factor activity"/>
    <property type="evidence" value="ECO:0007669"/>
    <property type="project" value="InterPro"/>
</dbReference>
<dbReference type="PANTHER" id="PTHR30579">
    <property type="entry name" value="TRANSCRIPTIONAL REGULATOR"/>
    <property type="match status" value="1"/>
</dbReference>
<dbReference type="Gene3D" id="1.10.10.10">
    <property type="entry name" value="Winged helix-like DNA-binding domain superfamily/Winged helix DNA-binding domain"/>
    <property type="match status" value="1"/>
</dbReference>
<dbReference type="PANTHER" id="PTHR30579:SF2">
    <property type="entry name" value="HTH-TYPE TRANSCRIPTIONAL REGULATOR ARGP"/>
    <property type="match status" value="1"/>
</dbReference>
<dbReference type="KEGG" id="cmag:CBW24_12175"/>
<keyword evidence="7" id="KW-1185">Reference proteome</keyword>
<dbReference type="Proteomes" id="UP000219050">
    <property type="component" value="Chromosome"/>
</dbReference>
<dbReference type="InterPro" id="IPR000847">
    <property type="entry name" value="LysR_HTH_N"/>
</dbReference>
<evidence type="ECO:0000256" key="3">
    <source>
        <dbReference type="ARBA" id="ARBA00023125"/>
    </source>
</evidence>
<dbReference type="SUPFAM" id="SSF46785">
    <property type="entry name" value="Winged helix' DNA-binding domain"/>
    <property type="match status" value="1"/>
</dbReference>
<dbReference type="NCBIfam" id="TIGR03298">
    <property type="entry name" value="argP"/>
    <property type="match status" value="1"/>
</dbReference>
<dbReference type="NCBIfam" id="NF002964">
    <property type="entry name" value="PRK03635.1"/>
    <property type="match status" value="1"/>
</dbReference>